<evidence type="ECO:0000259" key="2">
    <source>
        <dbReference type="Pfam" id="PF02771"/>
    </source>
</evidence>
<feature type="domain" description="Acyl-CoA dehydrogenase C-terminal" evidence="3">
    <location>
        <begin position="247"/>
        <end position="375"/>
    </location>
</feature>
<organism evidence="4 5">
    <name type="scientific">Bradyrhizobium ontarionense</name>
    <dbReference type="NCBI Taxonomy" id="2898149"/>
    <lineage>
        <taxon>Bacteria</taxon>
        <taxon>Pseudomonadati</taxon>
        <taxon>Pseudomonadota</taxon>
        <taxon>Alphaproteobacteria</taxon>
        <taxon>Hyphomicrobiales</taxon>
        <taxon>Nitrobacteraceae</taxon>
        <taxon>Bradyrhizobium</taxon>
    </lineage>
</organism>
<keyword evidence="1" id="KW-0560">Oxidoreductase</keyword>
<reference evidence="4" key="1">
    <citation type="journal article" date="2024" name="Antonie Van Leeuwenhoek">
        <title>Bradyrhizobium ontarionense sp. nov., a novel bacterial symbiont isolated from Aeschynomene indica (Indian jointvetch), harbours photosynthesis, nitrogen fixation and nitrous oxide (N2O) reductase genes.</title>
        <authorList>
            <person name="Bromfield E.S.P."/>
            <person name="Cloutier S."/>
        </authorList>
    </citation>
    <scope>NUCLEOTIDE SEQUENCE</scope>
    <source>
        <strain evidence="4">A19</strain>
    </source>
</reference>
<accession>A0ABY3RIP7</accession>
<dbReference type="InterPro" id="IPR036250">
    <property type="entry name" value="AcylCo_DH-like_C"/>
</dbReference>
<proteinExistence type="predicted"/>
<evidence type="ECO:0000313" key="5">
    <source>
        <dbReference type="Proteomes" id="UP001431010"/>
    </source>
</evidence>
<dbReference type="InterPro" id="IPR009100">
    <property type="entry name" value="AcylCoA_DH/oxidase_NM_dom_sf"/>
</dbReference>
<name>A0ABY3RIP7_9BRAD</name>
<evidence type="ECO:0000259" key="3">
    <source>
        <dbReference type="Pfam" id="PF08028"/>
    </source>
</evidence>
<dbReference type="PIRSF" id="PIRSF016578">
    <property type="entry name" value="HsaA"/>
    <property type="match status" value="1"/>
</dbReference>
<feature type="domain" description="Acyl-CoA dehydrogenase/oxidase N-terminal" evidence="2">
    <location>
        <begin position="32"/>
        <end position="106"/>
    </location>
</feature>
<evidence type="ECO:0000313" key="4">
    <source>
        <dbReference type="EMBL" id="UFZ06713.1"/>
    </source>
</evidence>
<dbReference type="Gene3D" id="2.40.110.10">
    <property type="entry name" value="Butyryl-CoA Dehydrogenase, subunit A, domain 2"/>
    <property type="match status" value="1"/>
</dbReference>
<dbReference type="Proteomes" id="UP001431010">
    <property type="component" value="Chromosome"/>
</dbReference>
<dbReference type="InterPro" id="IPR046373">
    <property type="entry name" value="Acyl-CoA_Oxase/DH_mid-dom_sf"/>
</dbReference>
<dbReference type="SUPFAM" id="SSF47203">
    <property type="entry name" value="Acyl-CoA dehydrogenase C-terminal domain-like"/>
    <property type="match status" value="1"/>
</dbReference>
<dbReference type="SUPFAM" id="SSF56645">
    <property type="entry name" value="Acyl-CoA dehydrogenase NM domain-like"/>
    <property type="match status" value="1"/>
</dbReference>
<dbReference type="RefSeq" id="WP_231326170.1">
    <property type="nucleotide sequence ID" value="NZ_CP088156.1"/>
</dbReference>
<dbReference type="InterPro" id="IPR013786">
    <property type="entry name" value="AcylCoA_DH/ox_N"/>
</dbReference>
<dbReference type="Pfam" id="PF02771">
    <property type="entry name" value="Acyl-CoA_dh_N"/>
    <property type="match status" value="1"/>
</dbReference>
<keyword evidence="5" id="KW-1185">Reference proteome</keyword>
<dbReference type="EMBL" id="CP088156">
    <property type="protein sequence ID" value="UFZ06713.1"/>
    <property type="molecule type" value="Genomic_DNA"/>
</dbReference>
<evidence type="ECO:0000256" key="1">
    <source>
        <dbReference type="ARBA" id="ARBA00023002"/>
    </source>
</evidence>
<dbReference type="InterPro" id="IPR013107">
    <property type="entry name" value="Acyl-CoA_DH_C"/>
</dbReference>
<dbReference type="Pfam" id="PF08028">
    <property type="entry name" value="Acyl-CoA_dh_2"/>
    <property type="match status" value="1"/>
</dbReference>
<dbReference type="Gene3D" id="1.20.140.10">
    <property type="entry name" value="Butyryl-CoA Dehydrogenase, subunit A, domain 3"/>
    <property type="match status" value="1"/>
</dbReference>
<dbReference type="InterPro" id="IPR037069">
    <property type="entry name" value="AcylCoA_DH/ox_N_sf"/>
</dbReference>
<dbReference type="Gene3D" id="1.10.540.10">
    <property type="entry name" value="Acyl-CoA dehydrogenase/oxidase, N-terminal domain"/>
    <property type="match status" value="1"/>
</dbReference>
<gene>
    <name evidence="4" type="ORF">LQG66_10600</name>
</gene>
<protein>
    <submittedName>
        <fullName evidence="4">Acyl-CoA dehydrogenase family protein</fullName>
    </submittedName>
</protein>
<sequence>MDRLDGTVYWGADQPSLATLYATVEALLPRWRKRAEEARRLGKLPRESVDELFDAGLLQLAMPKRFGGLELDWPVLAEVARLAARACPSTAWIVGLVGGHIQIVSRFPAEAVNAVFRSGARQLVATGSATAAGGISLDGGAYRVDGRWRLGSGVDYATWVVVSGPCLHPSRRDARTVMALLPAIDIEIGDDWQAIGMAGTGSRDIIIRDRSISESWAQPLDNVLGRSAERGGHYLQSVSLIPYLTSVIVGPLLGCAEGAVAAGLAIMRERHGRQPNGNQWAFAMRAGEIIADIECARLLYRSILSRLHEAGCYSRDLSDRDYAAIKRDRARLTRLCVNAVQQLVSQLGTSVIAQTHPVQRHWCDLQVMAAHMDVNWDRAMADYGTALLAQP</sequence>